<organism evidence="2 3">
    <name type="scientific">Penicillium malachiteum</name>
    <dbReference type="NCBI Taxonomy" id="1324776"/>
    <lineage>
        <taxon>Eukaryota</taxon>
        <taxon>Fungi</taxon>
        <taxon>Dikarya</taxon>
        <taxon>Ascomycota</taxon>
        <taxon>Pezizomycotina</taxon>
        <taxon>Eurotiomycetes</taxon>
        <taxon>Eurotiomycetidae</taxon>
        <taxon>Eurotiales</taxon>
        <taxon>Aspergillaceae</taxon>
        <taxon>Penicillium</taxon>
    </lineage>
</organism>
<reference evidence="2" key="1">
    <citation type="journal article" date="2023" name="IMA Fungus">
        <title>Comparative genomic study of the Penicillium genus elucidates a diverse pangenome and 15 lateral gene transfer events.</title>
        <authorList>
            <person name="Petersen C."/>
            <person name="Sorensen T."/>
            <person name="Nielsen M.R."/>
            <person name="Sondergaard T.E."/>
            <person name="Sorensen J.L."/>
            <person name="Fitzpatrick D.A."/>
            <person name="Frisvad J.C."/>
            <person name="Nielsen K.L."/>
        </authorList>
    </citation>
    <scope>NUCLEOTIDE SEQUENCE</scope>
    <source>
        <strain evidence="2">IBT 17514</strain>
    </source>
</reference>
<feature type="domain" description="N-acetyltransferase" evidence="1">
    <location>
        <begin position="103"/>
        <end position="243"/>
    </location>
</feature>
<reference evidence="2" key="2">
    <citation type="submission" date="2023-01" db="EMBL/GenBank/DDBJ databases">
        <authorList>
            <person name="Petersen C."/>
        </authorList>
    </citation>
    <scope>NUCLEOTIDE SEQUENCE</scope>
    <source>
        <strain evidence="2">IBT 17514</strain>
    </source>
</reference>
<dbReference type="Pfam" id="PF00583">
    <property type="entry name" value="Acetyltransf_1"/>
    <property type="match status" value="1"/>
</dbReference>
<protein>
    <recommendedName>
        <fullName evidence="1">N-acetyltransferase domain-containing protein</fullName>
    </recommendedName>
</protein>
<evidence type="ECO:0000259" key="1">
    <source>
        <dbReference type="PROSITE" id="PS51186"/>
    </source>
</evidence>
<dbReference type="InterPro" id="IPR000182">
    <property type="entry name" value="GNAT_dom"/>
</dbReference>
<name>A0AAD6HSX2_9EURO</name>
<accession>A0AAD6HSX2</accession>
<sequence>MIHTAPKGGLAIRTLPEFEGKLNRAVGCGKDELLQEKDLKELELIYMSLGLKPEIHLSPFAQASTPDFLLANGYVEKGDLSTYWCDINKWAEQSSSDDPPENLVVRLAEPHEMELFMEASAVGFQDKGRTPKLLRMLAQLAIERKDILYLCLVDGAIAGTAVMALMETSAGGVAHFYLDSTVPAYRGRGVHRALIQTRLRAAHQLGLCLATAITSVGDGSARNAERVGLQLAYITPQFTAPRR</sequence>
<dbReference type="SUPFAM" id="SSF55729">
    <property type="entry name" value="Acyl-CoA N-acyltransferases (Nat)"/>
    <property type="match status" value="1"/>
</dbReference>
<evidence type="ECO:0000313" key="2">
    <source>
        <dbReference type="EMBL" id="KAJ5733832.1"/>
    </source>
</evidence>
<dbReference type="CDD" id="cd04301">
    <property type="entry name" value="NAT_SF"/>
    <property type="match status" value="1"/>
</dbReference>
<dbReference type="Proteomes" id="UP001215712">
    <property type="component" value="Unassembled WGS sequence"/>
</dbReference>
<evidence type="ECO:0000313" key="3">
    <source>
        <dbReference type="Proteomes" id="UP001215712"/>
    </source>
</evidence>
<dbReference type="GO" id="GO:0016747">
    <property type="term" value="F:acyltransferase activity, transferring groups other than amino-acyl groups"/>
    <property type="evidence" value="ECO:0007669"/>
    <property type="project" value="InterPro"/>
</dbReference>
<proteinExistence type="predicted"/>
<keyword evidence="3" id="KW-1185">Reference proteome</keyword>
<dbReference type="EMBL" id="JAQJAN010000003">
    <property type="protein sequence ID" value="KAJ5733832.1"/>
    <property type="molecule type" value="Genomic_DNA"/>
</dbReference>
<dbReference type="PROSITE" id="PS51186">
    <property type="entry name" value="GNAT"/>
    <property type="match status" value="1"/>
</dbReference>
<dbReference type="AlphaFoldDB" id="A0AAD6HSX2"/>
<comment type="caution">
    <text evidence="2">The sequence shown here is derived from an EMBL/GenBank/DDBJ whole genome shotgun (WGS) entry which is preliminary data.</text>
</comment>
<gene>
    <name evidence="2" type="ORF">N7493_002618</name>
</gene>
<dbReference type="Gene3D" id="3.40.630.30">
    <property type="match status" value="1"/>
</dbReference>
<dbReference type="InterPro" id="IPR016181">
    <property type="entry name" value="Acyl_CoA_acyltransferase"/>
</dbReference>